<keyword evidence="2" id="KW-1185">Reference proteome</keyword>
<gene>
    <name evidence="1" type="ORF">ELAC_1968</name>
</gene>
<dbReference type="EMBL" id="CWGJ01000026">
    <property type="protein sequence ID" value="CRX39290.1"/>
    <property type="molecule type" value="Genomic_DNA"/>
</dbReference>
<accession>A0A0H5E7H2</accession>
<evidence type="ECO:0000313" key="2">
    <source>
        <dbReference type="Proteomes" id="UP000220251"/>
    </source>
</evidence>
<protein>
    <submittedName>
        <fullName evidence="1">Uncharacterized protein</fullName>
    </submittedName>
</protein>
<proteinExistence type="predicted"/>
<dbReference type="OrthoDB" id="9806482at2"/>
<dbReference type="Proteomes" id="UP000220251">
    <property type="component" value="Unassembled WGS sequence"/>
</dbReference>
<evidence type="ECO:0000313" key="1">
    <source>
        <dbReference type="EMBL" id="CRX39290.1"/>
    </source>
</evidence>
<reference evidence="2" key="1">
    <citation type="submission" date="2015-06" db="EMBL/GenBank/DDBJ databases">
        <authorList>
            <person name="Bertelli C."/>
        </authorList>
    </citation>
    <scope>NUCLEOTIDE SEQUENCE [LARGE SCALE GENOMIC DNA]</scope>
    <source>
        <strain evidence="2">CRIB-30</strain>
    </source>
</reference>
<dbReference type="RefSeq" id="WP_098039153.1">
    <property type="nucleotide sequence ID" value="NZ_CWGJ01000026.1"/>
</dbReference>
<name>A0A0H5E7H2_9BACT</name>
<organism evidence="1 2">
    <name type="scientific">Estrella lausannensis</name>
    <dbReference type="NCBI Taxonomy" id="483423"/>
    <lineage>
        <taxon>Bacteria</taxon>
        <taxon>Pseudomonadati</taxon>
        <taxon>Chlamydiota</taxon>
        <taxon>Chlamydiia</taxon>
        <taxon>Parachlamydiales</taxon>
        <taxon>Candidatus Criblamydiaceae</taxon>
        <taxon>Estrella</taxon>
    </lineage>
</organism>
<sequence>MQGGKEFELKKAVDIMVSNFEKLTPSQQSDQIYVLKERLSYIKNNAGTDQKGAGALLKAVKAYEKKFSEVDGKAITGNAFQNKICQINTAAQMNVFGIASPQSNGDVLLNITHPNAPSRFFTLKQNEHDKTITISELGNPVYSKTIPDDTTTLAAVMAFKSEIVEEMTKAKEALVKKTSDNVETLAGAALKDIEESQRTLSAKKFSLGGRIAHLFKSIGSFFASIPKFFSRISSPATETTQPIVKSRVKLLAGKTKAEGQAPTKTPTAQGVDLTPQLSINQATTVSTGSDFTISPFKERSALTAQDQVITPYDAEKFHYDWQIKNSPLPEDAQKKQIGKATPEELLGMTSRGLSVSAEEFLAAAEKLKSNLPSSGQEGGPQLTTLHDLYCRAADQFEAAGDVTKAFEARANAASFAGPAASSKLHNMSQAVAFGQQAQKSPLLPAHFSGLDTGILKGGSLRASNRTINGNEITQLDFKLSRFARQDLQEHLLNIQNNLAAFEASLPAELKGKVRITEVKDTFLGKKPDGSFAVEDGYTPYEATAIQIEFGGVGSVIIGNNKEFGCLFNNIKVLVKADLPEGKAEQQVHQMLTMLGVGPILNEQRPMDEERLKTALIFRTYYPQQATKMEKTKEFYEMPLDMLRQKIEAEVPEMKDVFKKYEDNPELIEKKEIYPGKTTFSINDIGMLMRKKGAYGLMAGVGSYVPASDAADTVVLMMKYGALASQDRFQAGLFVEGASSEKDLRTGGGDHVFTRLINDKTAKGKLADTYGGDFTFSGTYQMLYDLDVCNTGAYGYKTDEYGVKNPDHNDYSIYAGRKNLPELAEMTDNYNNEIMVKNTVPPAMIRGIVCQTQENKDVLVEKLTAQGVIVDGKINGKPVDSFIHVASKFTKEMWDN</sequence>
<dbReference type="AlphaFoldDB" id="A0A0H5E7H2"/>